<feature type="compositionally biased region" description="Basic residues" evidence="1">
    <location>
        <begin position="195"/>
        <end position="222"/>
    </location>
</feature>
<dbReference type="OrthoDB" id="5876856at2759"/>
<reference evidence="2" key="1">
    <citation type="submission" date="2012-04" db="EMBL/GenBank/DDBJ databases">
        <title>The Genome Sequence of Loa loa.</title>
        <authorList>
            <consortium name="The Broad Institute Genome Sequencing Platform"/>
            <consortium name="Broad Institute Genome Sequencing Center for Infectious Disease"/>
            <person name="Nutman T.B."/>
            <person name="Fink D.L."/>
            <person name="Russ C."/>
            <person name="Young S."/>
            <person name="Zeng Q."/>
            <person name="Gargeya S."/>
            <person name="Alvarado L."/>
            <person name="Berlin A."/>
            <person name="Chapman S.B."/>
            <person name="Chen Z."/>
            <person name="Freedman E."/>
            <person name="Gellesch M."/>
            <person name="Goldberg J."/>
            <person name="Griggs A."/>
            <person name="Gujja S."/>
            <person name="Heilman E.R."/>
            <person name="Heiman D."/>
            <person name="Howarth C."/>
            <person name="Mehta T."/>
            <person name="Neiman D."/>
            <person name="Pearson M."/>
            <person name="Roberts A."/>
            <person name="Saif S."/>
            <person name="Shea T."/>
            <person name="Shenoy N."/>
            <person name="Sisk P."/>
            <person name="Stolte C."/>
            <person name="Sykes S."/>
            <person name="White J."/>
            <person name="Yandava C."/>
            <person name="Haas B."/>
            <person name="Henn M.R."/>
            <person name="Nusbaum C."/>
            <person name="Birren B."/>
        </authorList>
    </citation>
    <scope>NUCLEOTIDE SEQUENCE [LARGE SCALE GENOMIC DNA]</scope>
</reference>
<dbReference type="RefSeq" id="XP_003137697.1">
    <property type="nucleotide sequence ID" value="XM_003137649.1"/>
</dbReference>
<dbReference type="PROSITE" id="PS50092">
    <property type="entry name" value="TSP1"/>
    <property type="match status" value="1"/>
</dbReference>
<dbReference type="EMBL" id="JH712145">
    <property type="protein sequence ID" value="EFO26378.1"/>
    <property type="molecule type" value="Genomic_DNA"/>
</dbReference>
<dbReference type="CTD" id="9939493"/>
<dbReference type="InterPro" id="IPR036383">
    <property type="entry name" value="TSP1_rpt_sf"/>
</dbReference>
<dbReference type="AlphaFoldDB" id="A0A1S0U7Y5"/>
<evidence type="ECO:0008006" key="3">
    <source>
        <dbReference type="Google" id="ProtNLM"/>
    </source>
</evidence>
<evidence type="ECO:0000256" key="1">
    <source>
        <dbReference type="SAM" id="MobiDB-lite"/>
    </source>
</evidence>
<dbReference type="KEGG" id="loa:LOAG_02111"/>
<dbReference type="Gene3D" id="2.20.100.10">
    <property type="entry name" value="Thrombospondin type-1 (TSP1) repeat"/>
    <property type="match status" value="1"/>
</dbReference>
<dbReference type="SMART" id="SM00209">
    <property type="entry name" value="TSP1"/>
    <property type="match status" value="1"/>
</dbReference>
<dbReference type="InterPro" id="IPR000884">
    <property type="entry name" value="TSP1_rpt"/>
</dbReference>
<feature type="region of interest" description="Disordered" evidence="1">
    <location>
        <begin position="187"/>
        <end position="234"/>
    </location>
</feature>
<protein>
    <recommendedName>
        <fullName evidence="3">Thrombospondin type 1 domain-containing protein</fullName>
    </recommendedName>
</protein>
<accession>A0A1S0U7Y5</accession>
<dbReference type="GeneID" id="9939493"/>
<gene>
    <name evidence="2" type="ORF">LOAG_02111</name>
</gene>
<dbReference type="InParanoid" id="A0A1S0U7Y5"/>
<sequence length="257" mass="29788">MIPISEDWSEWSKCSDSCGGCGTQNRTLKLPNGTRIVHLRHCNPEPCLDRKEPCCEPFKFINGKCLIPQKTEGNEVRSKDQKKEAVVAWESIKDDDKPKFNNLEEQRKEAVLAWEIIKGTEFSDNKKFGNINLKETDILLNLTTGISIGLNDTRNSDNDDFTESSGELDEEMDSKINTTETFNLGITNADAPHASMKKNKSVKKGYNRRNYKQRQRRNRQHLPRMASKSQNAKKSGKSQKMFDAYYIYDYYDFYYYY</sequence>
<proteinExistence type="predicted"/>
<dbReference type="SUPFAM" id="SSF82895">
    <property type="entry name" value="TSP-1 type 1 repeat"/>
    <property type="match status" value="1"/>
</dbReference>
<name>A0A1S0U7Y5_LOALO</name>
<organism evidence="2">
    <name type="scientific">Loa loa</name>
    <name type="common">Eye worm</name>
    <name type="synonym">Filaria loa</name>
    <dbReference type="NCBI Taxonomy" id="7209"/>
    <lineage>
        <taxon>Eukaryota</taxon>
        <taxon>Metazoa</taxon>
        <taxon>Ecdysozoa</taxon>
        <taxon>Nematoda</taxon>
        <taxon>Chromadorea</taxon>
        <taxon>Rhabditida</taxon>
        <taxon>Spirurina</taxon>
        <taxon>Spiruromorpha</taxon>
        <taxon>Filarioidea</taxon>
        <taxon>Onchocercidae</taxon>
        <taxon>Loa</taxon>
    </lineage>
</organism>
<evidence type="ECO:0000313" key="2">
    <source>
        <dbReference type="EMBL" id="EFO26378.1"/>
    </source>
</evidence>
<feature type="compositionally biased region" description="Acidic residues" evidence="1">
    <location>
        <begin position="158"/>
        <end position="172"/>
    </location>
</feature>
<dbReference type="OMA" id="NRQHLPR"/>
<feature type="region of interest" description="Disordered" evidence="1">
    <location>
        <begin position="152"/>
        <end position="173"/>
    </location>
</feature>